<protein>
    <submittedName>
        <fullName evidence="1">Uncharacterized protein</fullName>
    </submittedName>
</protein>
<evidence type="ECO:0000313" key="2">
    <source>
        <dbReference type="Proteomes" id="UP001529510"/>
    </source>
</evidence>
<dbReference type="AlphaFoldDB" id="A0ABD0R5L3"/>
<keyword evidence="2" id="KW-1185">Reference proteome</keyword>
<proteinExistence type="predicted"/>
<feature type="non-terminal residue" evidence="1">
    <location>
        <position position="63"/>
    </location>
</feature>
<dbReference type="EMBL" id="JAMKFB020000005">
    <property type="protein sequence ID" value="KAL0193815.1"/>
    <property type="molecule type" value="Genomic_DNA"/>
</dbReference>
<name>A0ABD0R5L3_CIRMR</name>
<evidence type="ECO:0000313" key="1">
    <source>
        <dbReference type="EMBL" id="KAL0193815.1"/>
    </source>
</evidence>
<accession>A0ABD0R5L3</accession>
<gene>
    <name evidence="1" type="ORF">M9458_012111</name>
</gene>
<organism evidence="1 2">
    <name type="scientific">Cirrhinus mrigala</name>
    <name type="common">Mrigala</name>
    <dbReference type="NCBI Taxonomy" id="683832"/>
    <lineage>
        <taxon>Eukaryota</taxon>
        <taxon>Metazoa</taxon>
        <taxon>Chordata</taxon>
        <taxon>Craniata</taxon>
        <taxon>Vertebrata</taxon>
        <taxon>Euteleostomi</taxon>
        <taxon>Actinopterygii</taxon>
        <taxon>Neopterygii</taxon>
        <taxon>Teleostei</taxon>
        <taxon>Ostariophysi</taxon>
        <taxon>Cypriniformes</taxon>
        <taxon>Cyprinidae</taxon>
        <taxon>Labeoninae</taxon>
        <taxon>Labeonini</taxon>
        <taxon>Cirrhinus</taxon>
    </lineage>
</organism>
<dbReference type="Proteomes" id="UP001529510">
    <property type="component" value="Unassembled WGS sequence"/>
</dbReference>
<sequence>FLRPEATPPPGGAAFSLTLSPGCCRQEGLAADTGKKHKQDVSSAVLTEGGNDIFWENAHLFTQ</sequence>
<reference evidence="1 2" key="1">
    <citation type="submission" date="2024-05" db="EMBL/GenBank/DDBJ databases">
        <title>Genome sequencing and assembly of Indian major carp, Cirrhinus mrigala (Hamilton, 1822).</title>
        <authorList>
            <person name="Mohindra V."/>
            <person name="Chowdhury L.M."/>
            <person name="Lal K."/>
            <person name="Jena J.K."/>
        </authorList>
    </citation>
    <scope>NUCLEOTIDE SEQUENCE [LARGE SCALE GENOMIC DNA]</scope>
    <source>
        <strain evidence="1">CM1030</strain>
        <tissue evidence="1">Blood</tissue>
    </source>
</reference>
<comment type="caution">
    <text evidence="1">The sequence shown here is derived from an EMBL/GenBank/DDBJ whole genome shotgun (WGS) entry which is preliminary data.</text>
</comment>
<feature type="non-terminal residue" evidence="1">
    <location>
        <position position="1"/>
    </location>
</feature>